<proteinExistence type="predicted"/>
<dbReference type="GO" id="GO:0005759">
    <property type="term" value="C:mitochondrial matrix"/>
    <property type="evidence" value="ECO:0007669"/>
    <property type="project" value="UniProtKB-ARBA"/>
</dbReference>
<evidence type="ECO:0000256" key="13">
    <source>
        <dbReference type="ARBA" id="ARBA00079369"/>
    </source>
</evidence>
<evidence type="ECO:0000256" key="3">
    <source>
        <dbReference type="ARBA" id="ARBA00011881"/>
    </source>
</evidence>
<name>A0A7R9A2Q9_9CRUS</name>
<evidence type="ECO:0000256" key="12">
    <source>
        <dbReference type="ARBA" id="ARBA00075132"/>
    </source>
</evidence>
<evidence type="ECO:0000256" key="8">
    <source>
        <dbReference type="ARBA" id="ARBA00022840"/>
    </source>
</evidence>
<feature type="chain" id="PRO_5036209567" description="Nicotinamide/nicotinic acid mononucleotide adenylyltransferase 3" evidence="16">
    <location>
        <begin position="19"/>
        <end position="274"/>
    </location>
</feature>
<keyword evidence="5" id="KW-0808">Transferase</keyword>
<evidence type="ECO:0000256" key="7">
    <source>
        <dbReference type="ARBA" id="ARBA00022741"/>
    </source>
</evidence>
<evidence type="ECO:0000256" key="9">
    <source>
        <dbReference type="ARBA" id="ARBA00023027"/>
    </source>
</evidence>
<comment type="subunit">
    <text evidence="3">Homotetramer.</text>
</comment>
<dbReference type="GO" id="GO:0005524">
    <property type="term" value="F:ATP binding"/>
    <property type="evidence" value="ECO:0007669"/>
    <property type="project" value="UniProtKB-KW"/>
</dbReference>
<evidence type="ECO:0000256" key="11">
    <source>
        <dbReference type="ARBA" id="ARBA00074013"/>
    </source>
</evidence>
<dbReference type="PANTHER" id="PTHR12039">
    <property type="entry name" value="NICOTINAMIDE MONONUCLEOTIDE ADENYLYLTRANSFERASE"/>
    <property type="match status" value="1"/>
</dbReference>
<keyword evidence="9" id="KW-0520">NAD</keyword>
<dbReference type="GO" id="GO:0009435">
    <property type="term" value="P:NAD+ biosynthetic process"/>
    <property type="evidence" value="ECO:0007669"/>
    <property type="project" value="TreeGrafter"/>
</dbReference>
<keyword evidence="19" id="KW-1185">Reference proteome</keyword>
<dbReference type="SUPFAM" id="SSF52374">
    <property type="entry name" value="Nucleotidylyl transferase"/>
    <property type="match status" value="1"/>
</dbReference>
<keyword evidence="10" id="KW-0496">Mitochondrion</keyword>
<dbReference type="InterPro" id="IPR014729">
    <property type="entry name" value="Rossmann-like_a/b/a_fold"/>
</dbReference>
<evidence type="ECO:0000313" key="18">
    <source>
        <dbReference type="EMBL" id="CAD7245486.1"/>
    </source>
</evidence>
<reference evidence="18" key="1">
    <citation type="submission" date="2020-11" db="EMBL/GenBank/DDBJ databases">
        <authorList>
            <person name="Tran Van P."/>
        </authorList>
    </citation>
    <scope>NUCLEOTIDE SEQUENCE</scope>
</reference>
<keyword evidence="6" id="KW-0548">Nucleotidyltransferase</keyword>
<dbReference type="FunFam" id="3.40.50.620:FF:000221">
    <property type="entry name" value="Nicotinamide/nicotinic acid mononucleotide adenylyltransferase 3"/>
    <property type="match status" value="1"/>
</dbReference>
<dbReference type="EMBL" id="LR900384">
    <property type="protein sequence ID" value="CAD7245486.1"/>
    <property type="molecule type" value="Genomic_DNA"/>
</dbReference>
<dbReference type="AlphaFoldDB" id="A0A7R9A2Q9"/>
<dbReference type="OrthoDB" id="422187at2759"/>
<evidence type="ECO:0000256" key="6">
    <source>
        <dbReference type="ARBA" id="ARBA00022695"/>
    </source>
</evidence>
<evidence type="ECO:0000256" key="2">
    <source>
        <dbReference type="ARBA" id="ARBA00004173"/>
    </source>
</evidence>
<accession>A0A7R9A2Q9</accession>
<gene>
    <name evidence="18" type="ORF">DSTB1V02_LOCUS5359</name>
</gene>
<evidence type="ECO:0000313" key="19">
    <source>
        <dbReference type="Proteomes" id="UP000677054"/>
    </source>
</evidence>
<dbReference type="EMBL" id="CAJPEV010000867">
    <property type="protein sequence ID" value="CAG0889184.1"/>
    <property type="molecule type" value="Genomic_DNA"/>
</dbReference>
<keyword evidence="7" id="KW-0547">Nucleotide-binding</keyword>
<comment type="subcellular location">
    <subcellularLocation>
        <location evidence="2">Mitochondrion</location>
    </subcellularLocation>
</comment>
<dbReference type="Gene3D" id="3.40.50.620">
    <property type="entry name" value="HUPs"/>
    <property type="match status" value="1"/>
</dbReference>
<organism evidence="18">
    <name type="scientific">Darwinula stevensoni</name>
    <dbReference type="NCBI Taxonomy" id="69355"/>
    <lineage>
        <taxon>Eukaryota</taxon>
        <taxon>Metazoa</taxon>
        <taxon>Ecdysozoa</taxon>
        <taxon>Arthropoda</taxon>
        <taxon>Crustacea</taxon>
        <taxon>Oligostraca</taxon>
        <taxon>Ostracoda</taxon>
        <taxon>Podocopa</taxon>
        <taxon>Podocopida</taxon>
        <taxon>Darwinulocopina</taxon>
        <taxon>Darwinuloidea</taxon>
        <taxon>Darwinulidae</taxon>
        <taxon>Darwinula</taxon>
    </lineage>
</organism>
<comment type="cofactor">
    <cofactor evidence="1">
        <name>Mg(2+)</name>
        <dbReference type="ChEBI" id="CHEBI:18420"/>
    </cofactor>
</comment>
<keyword evidence="16" id="KW-0732">Signal</keyword>
<keyword evidence="8" id="KW-0067">ATP-binding</keyword>
<evidence type="ECO:0000256" key="4">
    <source>
        <dbReference type="ARBA" id="ARBA00022642"/>
    </source>
</evidence>
<dbReference type="Pfam" id="PF01467">
    <property type="entry name" value="CTP_transf_like"/>
    <property type="match status" value="1"/>
</dbReference>
<dbReference type="GO" id="GO:0004515">
    <property type="term" value="F:nicotinate-nucleotide adenylyltransferase activity"/>
    <property type="evidence" value="ECO:0007669"/>
    <property type="project" value="TreeGrafter"/>
</dbReference>
<protein>
    <recommendedName>
        <fullName evidence="11">Nicotinamide/nicotinic acid mononucleotide adenylyltransferase 3</fullName>
    </recommendedName>
    <alternativeName>
        <fullName evidence="12">Nicotinamide-nucleotide adenylyltransferase 3</fullName>
    </alternativeName>
    <alternativeName>
        <fullName evidence="13">Nicotinate-nucleotide adenylyltransferase 3</fullName>
    </alternativeName>
</protein>
<evidence type="ECO:0000259" key="17">
    <source>
        <dbReference type="Pfam" id="PF01467"/>
    </source>
</evidence>
<dbReference type="Proteomes" id="UP000677054">
    <property type="component" value="Unassembled WGS sequence"/>
</dbReference>
<dbReference type="InterPro" id="IPR004821">
    <property type="entry name" value="Cyt_trans-like"/>
</dbReference>
<keyword evidence="4" id="KW-0662">Pyridine nucleotide biosynthesis</keyword>
<feature type="signal peptide" evidence="16">
    <location>
        <begin position="1"/>
        <end position="18"/>
    </location>
</feature>
<dbReference type="InterPro" id="IPR051182">
    <property type="entry name" value="Euk_NMN_adenylyltrnsfrase"/>
</dbReference>
<feature type="compositionally biased region" description="Basic and acidic residues" evidence="15">
    <location>
        <begin position="216"/>
        <end position="230"/>
    </location>
</feature>
<sequence length="274" mass="31446">MFGFHALLFLSVQDLVSSNHRLSMVNLAIKDSDWLHLSDWECRQKGWSRTRCVVEHFQELVDNHLMSSERGGARKRARKESTPEWLSAITGTDPITVKLLCGADLLESFAVPDLWAGEDMEFLVGEHGLVVITREGSNPGRFIYESDMLTKHQGNIDIVTEWVTNEISSTKIRRAARRNESIRYLVPDAVLRYISHEADEPPVQVFLQAELPRPKEAQRKKELEDVGRSEGRRRKKVSFAPKKEEKQHSDWVTALRHAPVLFAEFEVQGKCKKE</sequence>
<evidence type="ECO:0000256" key="5">
    <source>
        <dbReference type="ARBA" id="ARBA00022679"/>
    </source>
</evidence>
<evidence type="ECO:0000256" key="15">
    <source>
        <dbReference type="SAM" id="MobiDB-lite"/>
    </source>
</evidence>
<dbReference type="PANTHER" id="PTHR12039:SF0">
    <property type="entry name" value="NICOTINAMIDE-NUCLEOTIDE ADENYLYLTRANSFERASE"/>
    <property type="match status" value="1"/>
</dbReference>
<evidence type="ECO:0000256" key="16">
    <source>
        <dbReference type="SAM" id="SignalP"/>
    </source>
</evidence>
<feature type="domain" description="Cytidyltransferase-like" evidence="17">
    <location>
        <begin position="13"/>
        <end position="174"/>
    </location>
</feature>
<dbReference type="GO" id="GO:0000309">
    <property type="term" value="F:nicotinamide-nucleotide adenylyltransferase activity"/>
    <property type="evidence" value="ECO:0007669"/>
    <property type="project" value="TreeGrafter"/>
</dbReference>
<evidence type="ECO:0000256" key="10">
    <source>
        <dbReference type="ARBA" id="ARBA00023128"/>
    </source>
</evidence>
<comment type="function">
    <text evidence="14">Catalyzes the formation of NAD(+) from nicotinamide mononucleotide (NMN) and ATP. Can also use the deamidated form; nicotinic acid mononucleotide (NaMN) as substrate with the same efficiency. Can use triazofurin monophosphate (TrMP) as substrate. Can also use GTP and ITP as nucleotide donors. Also catalyzes the reverse reaction, i.e. the pyrophosphorolytic cleavage of NAD(+). For the pyrophosphorolytic activity, can use NAD(+), NADH, NaAD, nicotinic acid adenine dinucleotide phosphate (NHD), nicotinamide guanine dinucleotide (NGD) as substrates. Fails to cleave phosphorylated dinucleotides NADP(+), NADPH and NaADP(+). Protects against axonal degeneration following injury. May be involved in the maintenance of axonal integrity. Also functions as a stress-response chaperone protein that prevents toxic aggregation of proteins; this function may be independent of its NAD(+) synthesis activity.</text>
</comment>
<evidence type="ECO:0000256" key="14">
    <source>
        <dbReference type="ARBA" id="ARBA00093425"/>
    </source>
</evidence>
<evidence type="ECO:0000256" key="1">
    <source>
        <dbReference type="ARBA" id="ARBA00001946"/>
    </source>
</evidence>
<feature type="region of interest" description="Disordered" evidence="15">
    <location>
        <begin position="216"/>
        <end position="250"/>
    </location>
</feature>